<feature type="binding site" evidence="1">
    <location>
        <position position="259"/>
    </location>
    <ligand>
        <name>2-oxoglutarate</name>
        <dbReference type="ChEBI" id="CHEBI:16810"/>
    </ligand>
</feature>
<feature type="binding site" evidence="1">
    <location>
        <position position="180"/>
    </location>
    <ligand>
        <name>2-oxoglutarate</name>
        <dbReference type="ChEBI" id="CHEBI:16810"/>
    </ligand>
</feature>
<dbReference type="GO" id="GO:0035516">
    <property type="term" value="F:broad specificity oxidative DNA demethylase activity"/>
    <property type="evidence" value="ECO:0007669"/>
    <property type="project" value="TreeGrafter"/>
</dbReference>
<feature type="domain" description="Fe2OG dioxygenase" evidence="3">
    <location>
        <begin position="173"/>
        <end position="283"/>
    </location>
</feature>
<dbReference type="InterPro" id="IPR037151">
    <property type="entry name" value="AlkB-like_sf"/>
</dbReference>
<proteinExistence type="predicted"/>
<dbReference type="EMBL" id="AZHE01000040">
    <property type="protein sequence ID" value="KHN94172.1"/>
    <property type="molecule type" value="Genomic_DNA"/>
</dbReference>
<dbReference type="HOGENOM" id="CLU_048788_0_0_1"/>
<evidence type="ECO:0000313" key="4">
    <source>
        <dbReference type="EMBL" id="KHN94172.1"/>
    </source>
</evidence>
<dbReference type="PANTHER" id="PTHR31573:SF1">
    <property type="entry name" value="DNA OXIDATIVE DEMETHYLASE ALKBH2"/>
    <property type="match status" value="1"/>
</dbReference>
<feature type="binding site" evidence="1">
    <location>
        <position position="280"/>
    </location>
    <ligand>
        <name>2-oxoglutarate</name>
        <dbReference type="ChEBI" id="CHEBI:16810"/>
    </ligand>
</feature>
<dbReference type="GO" id="GO:0008198">
    <property type="term" value="F:ferrous iron binding"/>
    <property type="evidence" value="ECO:0007669"/>
    <property type="project" value="TreeGrafter"/>
</dbReference>
<feature type="binding site" evidence="1">
    <location>
        <position position="192"/>
    </location>
    <ligand>
        <name>2-oxoglutarate</name>
        <dbReference type="ChEBI" id="CHEBI:16810"/>
    </ligand>
</feature>
<evidence type="ECO:0000259" key="3">
    <source>
        <dbReference type="PROSITE" id="PS51471"/>
    </source>
</evidence>
<dbReference type="OrthoDB" id="545910at2759"/>
<evidence type="ECO:0000256" key="1">
    <source>
        <dbReference type="PIRSR" id="PIRSR632852-1"/>
    </source>
</evidence>
<feature type="binding site" evidence="1">
    <location>
        <position position="182"/>
    </location>
    <ligand>
        <name>2-oxoglutarate</name>
        <dbReference type="ChEBI" id="CHEBI:16810"/>
    </ligand>
</feature>
<dbReference type="InterPro" id="IPR032852">
    <property type="entry name" value="ALKBH2"/>
</dbReference>
<feature type="binding site" evidence="1">
    <location>
        <position position="274"/>
    </location>
    <ligand>
        <name>2-oxoglutarate</name>
        <dbReference type="ChEBI" id="CHEBI:16810"/>
    </ligand>
</feature>
<gene>
    <name evidence="4" type="ORF">MAM_08012</name>
</gene>
<keyword evidence="5" id="KW-1185">Reference proteome</keyword>
<dbReference type="Gene3D" id="2.60.120.590">
    <property type="entry name" value="Alpha-ketoglutarate-dependent dioxygenase AlkB-like"/>
    <property type="match status" value="1"/>
</dbReference>
<sequence length="317" mass="35845">MAQKRTLDAFLAAPPKRRKANEPDDDTGRSEHPSYPFPMANLPAPMARDVSSLPARPGKGINDRPDLDLLHFQPYIPTYMANEMFDFLRSELPFYRVEYEAKRGGLKTHITTPRWTTVFGLDDTSYFDARGSVTDKLSTVKANDRRYDRYPPRPIPQCLDTLRKSTEAATGCKFNFCLVNYYASGADSISFHSDDERFLGAEPAIASFSLGARRDFLMKRRPPRPGESAVAKHAKGVKLTLGSGDMILMRGATQANWLHSIPKRTGKNQQDGGRINITFRKAMIKDGTENYYNYNVGSGPVYRWDQTSRQMVLWEKG</sequence>
<dbReference type="GO" id="GO:0006307">
    <property type="term" value="P:DNA alkylation repair"/>
    <property type="evidence" value="ECO:0007669"/>
    <property type="project" value="TreeGrafter"/>
</dbReference>
<dbReference type="Pfam" id="PF13532">
    <property type="entry name" value="2OG-FeII_Oxy_2"/>
    <property type="match status" value="1"/>
</dbReference>
<dbReference type="STRING" id="1081103.A0A0B2WL13"/>
<evidence type="ECO:0000313" key="5">
    <source>
        <dbReference type="Proteomes" id="UP000030816"/>
    </source>
</evidence>
<dbReference type="GO" id="GO:0051747">
    <property type="term" value="F:cytosine C-5 DNA demethylase activity"/>
    <property type="evidence" value="ECO:0007669"/>
    <property type="project" value="TreeGrafter"/>
</dbReference>
<dbReference type="PANTHER" id="PTHR31573">
    <property type="entry name" value="ALPHA-KETOGLUTARATE-DEPENDENT DIOXYGENASE ALKB HOMOLOG 2"/>
    <property type="match status" value="1"/>
</dbReference>
<name>A0A0B2WL13_METAS</name>
<feature type="binding site" evidence="1">
    <location>
        <position position="278"/>
    </location>
    <ligand>
        <name>2-oxoglutarate</name>
        <dbReference type="ChEBI" id="CHEBI:16810"/>
    </ligand>
</feature>
<accession>A0A0B2WL13</accession>
<protein>
    <submittedName>
        <fullName evidence="4">DNA repair family protein</fullName>
    </submittedName>
</protein>
<dbReference type="Proteomes" id="UP000030816">
    <property type="component" value="Unassembled WGS sequence"/>
</dbReference>
<dbReference type="SUPFAM" id="SSF51197">
    <property type="entry name" value="Clavaminate synthase-like"/>
    <property type="match status" value="1"/>
</dbReference>
<dbReference type="InterPro" id="IPR005123">
    <property type="entry name" value="Oxoglu/Fe-dep_dioxygenase_dom"/>
</dbReference>
<reference evidence="4 5" key="1">
    <citation type="journal article" date="2014" name="Proc. Natl. Acad. Sci. U.S.A.">
        <title>Trajectory and genomic determinants of fungal-pathogen speciation and host adaptation.</title>
        <authorList>
            <person name="Hu X."/>
            <person name="Xiao G."/>
            <person name="Zheng P."/>
            <person name="Shang Y."/>
            <person name="Su Y."/>
            <person name="Zhang X."/>
            <person name="Liu X."/>
            <person name="Zhan S."/>
            <person name="St Leger R.J."/>
            <person name="Wang C."/>
        </authorList>
    </citation>
    <scope>NUCLEOTIDE SEQUENCE [LARGE SCALE GENOMIC DNA]</scope>
    <source>
        <strain evidence="4 5">ARSEF 1941</strain>
    </source>
</reference>
<dbReference type="AlphaFoldDB" id="A0A0B2WL13"/>
<feature type="region of interest" description="Disordered" evidence="2">
    <location>
        <begin position="1"/>
        <end position="41"/>
    </location>
</feature>
<comment type="caution">
    <text evidence="4">The sequence shown here is derived from an EMBL/GenBank/DDBJ whole genome shotgun (WGS) entry which is preliminary data.</text>
</comment>
<organism evidence="4 5">
    <name type="scientific">Metarhizium album (strain ARSEF 1941)</name>
    <dbReference type="NCBI Taxonomy" id="1081103"/>
    <lineage>
        <taxon>Eukaryota</taxon>
        <taxon>Fungi</taxon>
        <taxon>Dikarya</taxon>
        <taxon>Ascomycota</taxon>
        <taxon>Pezizomycotina</taxon>
        <taxon>Sordariomycetes</taxon>
        <taxon>Hypocreomycetidae</taxon>
        <taxon>Hypocreales</taxon>
        <taxon>Clavicipitaceae</taxon>
        <taxon>Metarhizium</taxon>
    </lineage>
</organism>
<dbReference type="RefSeq" id="XP_040675238.1">
    <property type="nucleotide sequence ID" value="XM_040826810.1"/>
</dbReference>
<feature type="binding site" evidence="1">
    <location>
        <position position="195"/>
    </location>
    <ligand>
        <name>substrate</name>
    </ligand>
</feature>
<evidence type="ECO:0000256" key="2">
    <source>
        <dbReference type="SAM" id="MobiDB-lite"/>
    </source>
</evidence>
<feature type="compositionally biased region" description="Basic and acidic residues" evidence="2">
    <location>
        <begin position="20"/>
        <end position="32"/>
    </location>
</feature>
<dbReference type="PROSITE" id="PS51471">
    <property type="entry name" value="FE2OG_OXY"/>
    <property type="match status" value="1"/>
</dbReference>
<dbReference type="GeneID" id="63742467"/>
<dbReference type="InterPro" id="IPR027450">
    <property type="entry name" value="AlkB-like"/>
</dbReference>